<feature type="compositionally biased region" description="Basic residues" evidence="1">
    <location>
        <begin position="545"/>
        <end position="554"/>
    </location>
</feature>
<dbReference type="Proteomes" id="UP000324748">
    <property type="component" value="Unassembled WGS sequence"/>
</dbReference>
<feature type="region of interest" description="Disordered" evidence="1">
    <location>
        <begin position="690"/>
        <end position="750"/>
    </location>
</feature>
<feature type="region of interest" description="Disordered" evidence="1">
    <location>
        <begin position="384"/>
        <end position="505"/>
    </location>
</feature>
<feature type="region of interest" description="Disordered" evidence="1">
    <location>
        <begin position="527"/>
        <end position="627"/>
    </location>
</feature>
<feature type="compositionally biased region" description="Polar residues" evidence="1">
    <location>
        <begin position="733"/>
        <end position="750"/>
    </location>
</feature>
<organism evidence="2 3">
    <name type="scientific">Puccinia graminis f. sp. tritici</name>
    <dbReference type="NCBI Taxonomy" id="56615"/>
    <lineage>
        <taxon>Eukaryota</taxon>
        <taxon>Fungi</taxon>
        <taxon>Dikarya</taxon>
        <taxon>Basidiomycota</taxon>
        <taxon>Pucciniomycotina</taxon>
        <taxon>Pucciniomycetes</taxon>
        <taxon>Pucciniales</taxon>
        <taxon>Pucciniaceae</taxon>
        <taxon>Puccinia</taxon>
    </lineage>
</organism>
<dbReference type="OrthoDB" id="2505216at2759"/>
<comment type="caution">
    <text evidence="2">The sequence shown here is derived from an EMBL/GenBank/DDBJ whole genome shotgun (WGS) entry which is preliminary data.</text>
</comment>
<feature type="compositionally biased region" description="Polar residues" evidence="1">
    <location>
        <begin position="424"/>
        <end position="455"/>
    </location>
</feature>
<feature type="compositionally biased region" description="Polar residues" evidence="1">
    <location>
        <begin position="207"/>
        <end position="221"/>
    </location>
</feature>
<protein>
    <submittedName>
        <fullName evidence="2">Uncharacterized protein</fullName>
    </submittedName>
</protein>
<feature type="compositionally biased region" description="Low complexity" evidence="1">
    <location>
        <begin position="555"/>
        <end position="578"/>
    </location>
</feature>
<proteinExistence type="predicted"/>
<evidence type="ECO:0000313" key="3">
    <source>
        <dbReference type="Proteomes" id="UP000324748"/>
    </source>
</evidence>
<name>A0A5B0NIS3_PUCGR</name>
<feature type="compositionally biased region" description="Polar residues" evidence="1">
    <location>
        <begin position="691"/>
        <end position="708"/>
    </location>
</feature>
<dbReference type="AlphaFoldDB" id="A0A5B0NIS3"/>
<evidence type="ECO:0000313" key="2">
    <source>
        <dbReference type="EMBL" id="KAA1087769.1"/>
    </source>
</evidence>
<gene>
    <name evidence="2" type="ORF">PGT21_036455</name>
</gene>
<reference evidence="2 3" key="1">
    <citation type="submission" date="2019-05" db="EMBL/GenBank/DDBJ databases">
        <title>Emergence of the Ug99 lineage of the wheat stem rust pathogen through somatic hybridization.</title>
        <authorList>
            <person name="Li F."/>
            <person name="Upadhyaya N.M."/>
            <person name="Sperschneider J."/>
            <person name="Matny O."/>
            <person name="Nguyen-Phuc H."/>
            <person name="Mago R."/>
            <person name="Raley C."/>
            <person name="Miller M.E."/>
            <person name="Silverstein K.A.T."/>
            <person name="Henningsen E."/>
            <person name="Hirsch C.D."/>
            <person name="Visser B."/>
            <person name="Pretorius Z.A."/>
            <person name="Steffenson B.J."/>
            <person name="Schwessinger B."/>
            <person name="Dodds P.N."/>
            <person name="Figueroa M."/>
        </authorList>
    </citation>
    <scope>NUCLEOTIDE SEQUENCE [LARGE SCALE GENOMIC DNA]</scope>
    <source>
        <strain evidence="2">21-0</strain>
    </source>
</reference>
<sequence length="750" mass="84228">MNVALLPIFGGELHESWELHELRLLSWFRVHQIPEDNDKLRIDFLILSLKPNSSPLSWFNGQPTDLKSTFLLTLSLLRDKYGSKFRKEMQRISALNCLEVRSFRDSEHKTEMVFELVNELEQLLTCGSVEQDVQRREYLLRCFRGFSGALKMMNRSTSYDGAVLAALNWESSVISKAEEAMIQAGIKRQLGQKSQNTQARTKRKSDLTQPANQSDQQTTGDLTHHFTTQDFQANTDPVRIHPDVYFKTHSRPHPQQKPFQNPSNENYSHPLQQRFDDLDHRQGTSNQETSHKQNGESNHTVGNASSTSANAYVTPPTRDDTDPSQMMESLVDPHIAPEQSYTHPQRSDDQPNRYDRFAHMNQNEQEVLHNPGLVNTYPQKSQMKPLVYDPKKNPYPPPEQLPENRPQVQTQFPSLPPSHLLERNGQNATTFKSQDLGQPSRLQTSNNRSANSSHPDSIPFPSPSVQTQALPSFQPARKSPVPHMISEQQQSTRMLPGSSSSQQGARFFDSATNLDSAPSLIQAQFSFDPLSQRRSGGISPAPQRRPSKLVKLRRNPSNSSNNSSVGQRSSSSLRQIRSFMGSINRRRSQASQSGEESDSTQDHGPNTPSSLEPGGIGSGFESEGNERMRPMQAQFSRLFRKHNHPEHLRRANRAMLISKYASNSQKADDKGKARAIDVNSAASGVVDEFFSQRNQAAGRSTKSSTKPHSSAPVPQPPMTNQTRRGLGGAEPAIQQNKASSKFSRWRNSGI</sequence>
<dbReference type="EMBL" id="VSWC01000105">
    <property type="protein sequence ID" value="KAA1087769.1"/>
    <property type="molecule type" value="Genomic_DNA"/>
</dbReference>
<feature type="compositionally biased region" description="Polar residues" evidence="1">
    <location>
        <begin position="257"/>
        <end position="271"/>
    </location>
</feature>
<accession>A0A5B0NIS3</accession>
<feature type="region of interest" description="Disordered" evidence="1">
    <location>
        <begin position="189"/>
        <end position="221"/>
    </location>
</feature>
<keyword evidence="3" id="KW-1185">Reference proteome</keyword>
<feature type="compositionally biased region" description="Polar residues" evidence="1">
    <location>
        <begin position="295"/>
        <end position="311"/>
    </location>
</feature>
<feature type="region of interest" description="Disordered" evidence="1">
    <location>
        <begin position="248"/>
        <end position="326"/>
    </location>
</feature>
<feature type="compositionally biased region" description="Polar residues" evidence="1">
    <location>
        <begin position="486"/>
        <end position="505"/>
    </location>
</feature>
<evidence type="ECO:0000256" key="1">
    <source>
        <dbReference type="SAM" id="MobiDB-lite"/>
    </source>
</evidence>